<dbReference type="EMBL" id="JBHSEI010000005">
    <property type="protein sequence ID" value="MFC4638338.1"/>
    <property type="molecule type" value="Genomic_DNA"/>
</dbReference>
<proteinExistence type="predicted"/>
<evidence type="ECO:0000313" key="2">
    <source>
        <dbReference type="Proteomes" id="UP001595952"/>
    </source>
</evidence>
<sequence>MTIDAETVICRWVPGTLDSVRVTGLSDEEVLSIHEVTRRFGREAADALYLRGRYTGLHASAGPGLQSGD</sequence>
<accession>A0ABV9I7Z2</accession>
<comment type="caution">
    <text evidence="1">The sequence shown here is derived from an EMBL/GenBank/DDBJ whole genome shotgun (WGS) entry which is preliminary data.</text>
</comment>
<organism evidence="1 2">
    <name type="scientific">Deinococcus hohokamensis</name>
    <dbReference type="NCBI Taxonomy" id="309883"/>
    <lineage>
        <taxon>Bacteria</taxon>
        <taxon>Thermotogati</taxon>
        <taxon>Deinococcota</taxon>
        <taxon>Deinococci</taxon>
        <taxon>Deinococcales</taxon>
        <taxon>Deinococcaceae</taxon>
        <taxon>Deinococcus</taxon>
    </lineage>
</organism>
<reference evidence="2" key="1">
    <citation type="journal article" date="2019" name="Int. J. Syst. Evol. Microbiol.">
        <title>The Global Catalogue of Microorganisms (GCM) 10K type strain sequencing project: providing services to taxonomists for standard genome sequencing and annotation.</title>
        <authorList>
            <consortium name="The Broad Institute Genomics Platform"/>
            <consortium name="The Broad Institute Genome Sequencing Center for Infectious Disease"/>
            <person name="Wu L."/>
            <person name="Ma J."/>
        </authorList>
    </citation>
    <scope>NUCLEOTIDE SEQUENCE [LARGE SCALE GENOMIC DNA]</scope>
    <source>
        <strain evidence="2">CCUG 55995</strain>
    </source>
</reference>
<dbReference type="RefSeq" id="WP_380061344.1">
    <property type="nucleotide sequence ID" value="NZ_JBHSEI010000005.1"/>
</dbReference>
<evidence type="ECO:0000313" key="1">
    <source>
        <dbReference type="EMBL" id="MFC4638338.1"/>
    </source>
</evidence>
<name>A0ABV9I7Z2_9DEIO</name>
<dbReference type="Proteomes" id="UP001595952">
    <property type="component" value="Unassembled WGS sequence"/>
</dbReference>
<gene>
    <name evidence="1" type="ORF">ACFO0D_08270</name>
</gene>
<protein>
    <submittedName>
        <fullName evidence="1">Uncharacterized protein</fullName>
    </submittedName>
</protein>
<keyword evidence="2" id="KW-1185">Reference proteome</keyword>